<protein>
    <submittedName>
        <fullName evidence="1">Uncharacterized protein</fullName>
    </submittedName>
</protein>
<dbReference type="Proteomes" id="UP000446658">
    <property type="component" value="Unassembled WGS sequence"/>
</dbReference>
<gene>
    <name evidence="1" type="ORF">GKE73_07390</name>
</gene>
<dbReference type="EMBL" id="WLYX01000001">
    <property type="protein sequence ID" value="MTD33064.1"/>
    <property type="molecule type" value="Genomic_DNA"/>
</dbReference>
<reference evidence="1 2" key="1">
    <citation type="submission" date="2019-11" db="EMBL/GenBank/DDBJ databases">
        <title>Draft genome sequence of Paludibacterium sp. dN18-1.</title>
        <authorList>
            <person name="Im W.-T."/>
        </authorList>
    </citation>
    <scope>NUCLEOTIDE SEQUENCE [LARGE SCALE GENOMIC DNA]</scope>
    <source>
        <strain evidence="2">dN 18-1</strain>
    </source>
</reference>
<proteinExistence type="predicted"/>
<dbReference type="RefSeq" id="WP_230369784.1">
    <property type="nucleotide sequence ID" value="NZ_WLYX01000001.1"/>
</dbReference>
<keyword evidence="2" id="KW-1185">Reference proteome</keyword>
<name>A0A844GEA1_9NEIS</name>
<evidence type="ECO:0000313" key="1">
    <source>
        <dbReference type="EMBL" id="MTD33064.1"/>
    </source>
</evidence>
<dbReference type="AlphaFoldDB" id="A0A844GEA1"/>
<evidence type="ECO:0000313" key="2">
    <source>
        <dbReference type="Proteomes" id="UP000446658"/>
    </source>
</evidence>
<comment type="caution">
    <text evidence="1">The sequence shown here is derived from an EMBL/GenBank/DDBJ whole genome shotgun (WGS) entry which is preliminary data.</text>
</comment>
<organism evidence="1 2">
    <name type="scientific">Paludibacterium denitrificans</name>
    <dbReference type="NCBI Taxonomy" id="2675226"/>
    <lineage>
        <taxon>Bacteria</taxon>
        <taxon>Pseudomonadati</taxon>
        <taxon>Pseudomonadota</taxon>
        <taxon>Betaproteobacteria</taxon>
        <taxon>Neisseriales</taxon>
        <taxon>Chromobacteriaceae</taxon>
        <taxon>Paludibacterium</taxon>
    </lineage>
</organism>
<sequence>MQTDIHQWVVAGVEASTEARESLRSKGIVTHFLENGVLMEELPDGTVRPFGDGHQSSAAPRLLILKQLRHIRAPEEILAAVVHARSGYWCGRNARKSGAWGRVHALGNGLQRCVLALKPLDLSH</sequence>
<accession>A0A844GEA1</accession>